<dbReference type="EMBL" id="BAAFJT010000001">
    <property type="protein sequence ID" value="GAB0178721.1"/>
    <property type="molecule type" value="Genomic_DNA"/>
</dbReference>
<evidence type="ECO:0000259" key="1">
    <source>
        <dbReference type="PROSITE" id="PS50878"/>
    </source>
</evidence>
<dbReference type="Pfam" id="PF00078">
    <property type="entry name" value="RVT_1"/>
    <property type="match status" value="1"/>
</dbReference>
<sequence length="112" mass="12527">MTGLIDEERAVDIVYLDFSKAFDTVSNMILIEKLLQYGLDEQTMRWTENCLNGQAHTVVISGTKSRWRPVTSGVPQGSILGPVLFNIFINDLDDGAECTLSKFAEDAKWRNG</sequence>
<gene>
    <name evidence="2" type="ORF">GRJ2_000337400</name>
</gene>
<proteinExistence type="predicted"/>
<dbReference type="SUPFAM" id="SSF56672">
    <property type="entry name" value="DNA/RNA polymerases"/>
    <property type="match status" value="1"/>
</dbReference>
<reference evidence="2 3" key="1">
    <citation type="submission" date="2024-06" db="EMBL/GenBank/DDBJ databases">
        <title>The draft genome of Grus japonensis, version 3.</title>
        <authorList>
            <person name="Nabeshima K."/>
            <person name="Suzuki S."/>
            <person name="Onuma M."/>
        </authorList>
    </citation>
    <scope>NUCLEOTIDE SEQUENCE [LARGE SCALE GENOMIC DNA]</scope>
    <source>
        <strain evidence="2 3">451A</strain>
    </source>
</reference>
<accession>A0ABC9VZB9</accession>
<dbReference type="PROSITE" id="PS50878">
    <property type="entry name" value="RT_POL"/>
    <property type="match status" value="1"/>
</dbReference>
<feature type="domain" description="Reverse transcriptase" evidence="1">
    <location>
        <begin position="1"/>
        <end position="112"/>
    </location>
</feature>
<dbReference type="Proteomes" id="UP001623348">
    <property type="component" value="Unassembled WGS sequence"/>
</dbReference>
<organism evidence="2 3">
    <name type="scientific">Grus japonensis</name>
    <name type="common">Japanese crane</name>
    <name type="synonym">Red-crowned crane</name>
    <dbReference type="NCBI Taxonomy" id="30415"/>
    <lineage>
        <taxon>Eukaryota</taxon>
        <taxon>Metazoa</taxon>
        <taxon>Chordata</taxon>
        <taxon>Craniata</taxon>
        <taxon>Vertebrata</taxon>
        <taxon>Euteleostomi</taxon>
        <taxon>Archelosauria</taxon>
        <taxon>Archosauria</taxon>
        <taxon>Dinosauria</taxon>
        <taxon>Saurischia</taxon>
        <taxon>Theropoda</taxon>
        <taxon>Coelurosauria</taxon>
        <taxon>Aves</taxon>
        <taxon>Neognathae</taxon>
        <taxon>Neoaves</taxon>
        <taxon>Gruiformes</taxon>
        <taxon>Gruidae</taxon>
        <taxon>Grus</taxon>
    </lineage>
</organism>
<dbReference type="AlphaFoldDB" id="A0ABC9VZB9"/>
<evidence type="ECO:0000313" key="3">
    <source>
        <dbReference type="Proteomes" id="UP001623348"/>
    </source>
</evidence>
<dbReference type="PANTHER" id="PTHR33332">
    <property type="entry name" value="REVERSE TRANSCRIPTASE DOMAIN-CONTAINING PROTEIN"/>
    <property type="match status" value="1"/>
</dbReference>
<dbReference type="InterPro" id="IPR043502">
    <property type="entry name" value="DNA/RNA_pol_sf"/>
</dbReference>
<dbReference type="InterPro" id="IPR000477">
    <property type="entry name" value="RT_dom"/>
</dbReference>
<name>A0ABC9VZB9_GRUJA</name>
<protein>
    <recommendedName>
        <fullName evidence="1">Reverse transcriptase domain-containing protein</fullName>
    </recommendedName>
</protein>
<keyword evidence="3" id="KW-1185">Reference proteome</keyword>
<evidence type="ECO:0000313" key="2">
    <source>
        <dbReference type="EMBL" id="GAB0178721.1"/>
    </source>
</evidence>
<comment type="caution">
    <text evidence="2">The sequence shown here is derived from an EMBL/GenBank/DDBJ whole genome shotgun (WGS) entry which is preliminary data.</text>
</comment>